<evidence type="ECO:0000256" key="2">
    <source>
        <dbReference type="ARBA" id="ARBA00004651"/>
    </source>
</evidence>
<dbReference type="Pfam" id="PF00672">
    <property type="entry name" value="HAMP"/>
    <property type="match status" value="1"/>
</dbReference>
<gene>
    <name evidence="13" type="ORF">MIZ03_0132</name>
</gene>
<dbReference type="InterPro" id="IPR050980">
    <property type="entry name" value="2C_sensor_his_kinase"/>
</dbReference>
<comment type="catalytic activity">
    <reaction evidence="1">
        <text>ATP + protein L-histidine = ADP + protein N-phospho-L-histidine.</text>
        <dbReference type="EC" id="2.7.13.3"/>
    </reaction>
</comment>
<evidence type="ECO:0000313" key="14">
    <source>
        <dbReference type="Proteomes" id="UP000824366"/>
    </source>
</evidence>
<dbReference type="PANTHER" id="PTHR44936:SF10">
    <property type="entry name" value="SENSOR PROTEIN RSTB"/>
    <property type="match status" value="1"/>
</dbReference>
<evidence type="ECO:0000256" key="1">
    <source>
        <dbReference type="ARBA" id="ARBA00000085"/>
    </source>
</evidence>
<protein>
    <recommendedName>
        <fullName evidence="3">histidine kinase</fullName>
        <ecNumber evidence="3">2.7.13.3</ecNumber>
    </recommendedName>
</protein>
<dbReference type="Pfam" id="PF02518">
    <property type="entry name" value="HATPase_c"/>
    <property type="match status" value="1"/>
</dbReference>
<keyword evidence="4" id="KW-1003">Cell membrane</keyword>
<keyword evidence="6" id="KW-0808">Transferase</keyword>
<reference evidence="13 14" key="1">
    <citation type="journal article" date="2021" name="Microbiol. Spectr.">
        <title>A Single Bacterium Capable of Oxidation and Reduction of Iron at Circumneutral pH.</title>
        <authorList>
            <person name="Kato S."/>
            <person name="Ohkuma M."/>
        </authorList>
    </citation>
    <scope>NUCLEOTIDE SEQUENCE [LARGE SCALE GENOMIC DNA]</scope>
    <source>
        <strain evidence="13 14">MIZ03</strain>
    </source>
</reference>
<evidence type="ECO:0000256" key="8">
    <source>
        <dbReference type="ARBA" id="ARBA00022777"/>
    </source>
</evidence>
<dbReference type="SMART" id="SM00304">
    <property type="entry name" value="HAMP"/>
    <property type="match status" value="1"/>
</dbReference>
<evidence type="ECO:0000256" key="7">
    <source>
        <dbReference type="ARBA" id="ARBA00022741"/>
    </source>
</evidence>
<dbReference type="InterPro" id="IPR004358">
    <property type="entry name" value="Sig_transdc_His_kin-like_C"/>
</dbReference>
<dbReference type="InterPro" id="IPR005467">
    <property type="entry name" value="His_kinase_dom"/>
</dbReference>
<name>A0ABN6CZS0_9BURK</name>
<feature type="transmembrane region" description="Helical" evidence="10">
    <location>
        <begin position="14"/>
        <end position="36"/>
    </location>
</feature>
<keyword evidence="10" id="KW-1133">Transmembrane helix</keyword>
<dbReference type="EC" id="2.7.13.3" evidence="3"/>
<keyword evidence="7" id="KW-0547">Nucleotide-binding</keyword>
<sequence>MKSPPSLAQQNTRLLAAAFMLMELLVVGLFVSLVLLPLGRRSADDLAGLMILSAQTWAELPPNTRNAFEVELLKSHALALRAEPPAAARDEWHPVYFYLLEEALARRTGQPGHLSREQLPSGTWYWATLPVGQADLTVGLAASRINSQPVTALLAALLISLLTAAGVAIWLARRLTQPLAQLEAASALIGQGGHPALLPETGPREMVALSQRFNAMAQQVSDLLNTRTTLLAGVSHDLRTPLTRMRLVLEMLKDQPSPPLIERLEHDIEHMNRLIGQVLDLARGLQYETPVSTKLCDFLQAIAADFSTAASPVTVDCPAGPWLLPPTALQRALGNLLQNTQRYAPGAPVELVARWDNTHCRIGVLDHGPGIPAEQLEAVFQPFHRLDPSRSPATGGSGLGLAIVRELARANGWQVTLAARPGGGLQAWIVLPRLELPSALA</sequence>
<evidence type="ECO:0000256" key="3">
    <source>
        <dbReference type="ARBA" id="ARBA00012438"/>
    </source>
</evidence>
<dbReference type="PANTHER" id="PTHR44936">
    <property type="entry name" value="SENSOR PROTEIN CREC"/>
    <property type="match status" value="1"/>
</dbReference>
<dbReference type="Pfam" id="PF00512">
    <property type="entry name" value="HisKA"/>
    <property type="match status" value="1"/>
</dbReference>
<feature type="transmembrane region" description="Helical" evidence="10">
    <location>
        <begin position="150"/>
        <end position="172"/>
    </location>
</feature>
<evidence type="ECO:0000256" key="6">
    <source>
        <dbReference type="ARBA" id="ARBA00022679"/>
    </source>
</evidence>
<dbReference type="InterPro" id="IPR003661">
    <property type="entry name" value="HisK_dim/P_dom"/>
</dbReference>
<keyword evidence="10" id="KW-0472">Membrane</keyword>
<dbReference type="InterPro" id="IPR036097">
    <property type="entry name" value="HisK_dim/P_sf"/>
</dbReference>
<evidence type="ECO:0000259" key="12">
    <source>
        <dbReference type="PROSITE" id="PS50885"/>
    </source>
</evidence>
<keyword evidence="10" id="KW-0812">Transmembrane</keyword>
<dbReference type="EMBL" id="AP024238">
    <property type="protein sequence ID" value="BCO25272.1"/>
    <property type="molecule type" value="Genomic_DNA"/>
</dbReference>
<evidence type="ECO:0000256" key="4">
    <source>
        <dbReference type="ARBA" id="ARBA00022475"/>
    </source>
</evidence>
<dbReference type="SMART" id="SM00387">
    <property type="entry name" value="HATPase_c"/>
    <property type="match status" value="1"/>
</dbReference>
<dbReference type="Proteomes" id="UP000824366">
    <property type="component" value="Chromosome"/>
</dbReference>
<dbReference type="RefSeq" id="WP_223906646.1">
    <property type="nucleotide sequence ID" value="NZ_AP024238.1"/>
</dbReference>
<dbReference type="InterPro" id="IPR003660">
    <property type="entry name" value="HAMP_dom"/>
</dbReference>
<feature type="domain" description="Histidine kinase" evidence="11">
    <location>
        <begin position="233"/>
        <end position="435"/>
    </location>
</feature>
<dbReference type="CDD" id="cd00082">
    <property type="entry name" value="HisKA"/>
    <property type="match status" value="1"/>
</dbReference>
<dbReference type="InterPro" id="IPR036890">
    <property type="entry name" value="HATPase_C_sf"/>
</dbReference>
<feature type="domain" description="HAMP" evidence="12">
    <location>
        <begin position="173"/>
        <end position="225"/>
    </location>
</feature>
<dbReference type="Gene3D" id="1.10.287.130">
    <property type="match status" value="1"/>
</dbReference>
<keyword evidence="14" id="KW-1185">Reference proteome</keyword>
<keyword evidence="5" id="KW-0597">Phosphoprotein</keyword>
<dbReference type="InterPro" id="IPR003594">
    <property type="entry name" value="HATPase_dom"/>
</dbReference>
<keyword evidence="9" id="KW-0067">ATP-binding</keyword>
<evidence type="ECO:0000256" key="5">
    <source>
        <dbReference type="ARBA" id="ARBA00022553"/>
    </source>
</evidence>
<dbReference type="SUPFAM" id="SSF47384">
    <property type="entry name" value="Homodimeric domain of signal transducing histidine kinase"/>
    <property type="match status" value="1"/>
</dbReference>
<keyword evidence="8" id="KW-0418">Kinase</keyword>
<evidence type="ECO:0000256" key="10">
    <source>
        <dbReference type="SAM" id="Phobius"/>
    </source>
</evidence>
<dbReference type="CDD" id="cd06225">
    <property type="entry name" value="HAMP"/>
    <property type="match status" value="1"/>
</dbReference>
<proteinExistence type="predicted"/>
<evidence type="ECO:0000313" key="13">
    <source>
        <dbReference type="EMBL" id="BCO25272.1"/>
    </source>
</evidence>
<dbReference type="Gene3D" id="6.10.340.10">
    <property type="match status" value="1"/>
</dbReference>
<evidence type="ECO:0000259" key="11">
    <source>
        <dbReference type="PROSITE" id="PS50109"/>
    </source>
</evidence>
<dbReference type="PROSITE" id="PS50109">
    <property type="entry name" value="HIS_KIN"/>
    <property type="match status" value="1"/>
</dbReference>
<dbReference type="PROSITE" id="PS50885">
    <property type="entry name" value="HAMP"/>
    <property type="match status" value="1"/>
</dbReference>
<dbReference type="PRINTS" id="PR00344">
    <property type="entry name" value="BCTRLSENSOR"/>
</dbReference>
<evidence type="ECO:0000256" key="9">
    <source>
        <dbReference type="ARBA" id="ARBA00022840"/>
    </source>
</evidence>
<organism evidence="13 14">
    <name type="scientific">Rhodoferax lithotrophicus</name>
    <dbReference type="NCBI Taxonomy" id="2798804"/>
    <lineage>
        <taxon>Bacteria</taxon>
        <taxon>Pseudomonadati</taxon>
        <taxon>Pseudomonadota</taxon>
        <taxon>Betaproteobacteria</taxon>
        <taxon>Burkholderiales</taxon>
        <taxon>Comamonadaceae</taxon>
        <taxon>Rhodoferax</taxon>
    </lineage>
</organism>
<comment type="subcellular location">
    <subcellularLocation>
        <location evidence="2">Cell membrane</location>
        <topology evidence="2">Multi-pass membrane protein</topology>
    </subcellularLocation>
</comment>
<dbReference type="Gene3D" id="3.30.565.10">
    <property type="entry name" value="Histidine kinase-like ATPase, C-terminal domain"/>
    <property type="match status" value="1"/>
</dbReference>
<accession>A0ABN6CZS0</accession>
<dbReference type="SUPFAM" id="SSF55874">
    <property type="entry name" value="ATPase domain of HSP90 chaperone/DNA topoisomerase II/histidine kinase"/>
    <property type="match status" value="1"/>
</dbReference>
<dbReference type="SMART" id="SM00388">
    <property type="entry name" value="HisKA"/>
    <property type="match status" value="1"/>
</dbReference>